<sequence>MNGAEVGVLEETNKISLRGLLERRHGRALEAEIGLEVLRDLADQPLERELPDKKLRALLVLSDLAECHRPRPEAVRLLHAAGRRS</sequence>
<protein>
    <submittedName>
        <fullName evidence="1">Uncharacterized protein</fullName>
    </submittedName>
</protein>
<dbReference type="EMBL" id="QJKJ01008266">
    <property type="protein sequence ID" value="RDX80287.1"/>
    <property type="molecule type" value="Genomic_DNA"/>
</dbReference>
<proteinExistence type="predicted"/>
<dbReference type="AlphaFoldDB" id="A0A371FPN1"/>
<name>A0A371FPN1_MUCPR</name>
<reference evidence="1" key="1">
    <citation type="submission" date="2018-05" db="EMBL/GenBank/DDBJ databases">
        <title>Draft genome of Mucuna pruriens seed.</title>
        <authorList>
            <person name="Nnadi N.E."/>
            <person name="Vos R."/>
            <person name="Hasami M.H."/>
            <person name="Devisetty U.K."/>
            <person name="Aguiy J.C."/>
        </authorList>
    </citation>
    <scope>NUCLEOTIDE SEQUENCE [LARGE SCALE GENOMIC DNA]</scope>
    <source>
        <strain evidence="1">JCA_2017</strain>
    </source>
</reference>
<feature type="non-terminal residue" evidence="1">
    <location>
        <position position="1"/>
    </location>
</feature>
<keyword evidence="2" id="KW-1185">Reference proteome</keyword>
<accession>A0A371FPN1</accession>
<organism evidence="1 2">
    <name type="scientific">Mucuna pruriens</name>
    <name type="common">Velvet bean</name>
    <name type="synonym">Dolichos pruriens</name>
    <dbReference type="NCBI Taxonomy" id="157652"/>
    <lineage>
        <taxon>Eukaryota</taxon>
        <taxon>Viridiplantae</taxon>
        <taxon>Streptophyta</taxon>
        <taxon>Embryophyta</taxon>
        <taxon>Tracheophyta</taxon>
        <taxon>Spermatophyta</taxon>
        <taxon>Magnoliopsida</taxon>
        <taxon>eudicotyledons</taxon>
        <taxon>Gunneridae</taxon>
        <taxon>Pentapetalae</taxon>
        <taxon>rosids</taxon>
        <taxon>fabids</taxon>
        <taxon>Fabales</taxon>
        <taxon>Fabaceae</taxon>
        <taxon>Papilionoideae</taxon>
        <taxon>50 kb inversion clade</taxon>
        <taxon>NPAAA clade</taxon>
        <taxon>indigoferoid/millettioid clade</taxon>
        <taxon>Phaseoleae</taxon>
        <taxon>Mucuna</taxon>
    </lineage>
</organism>
<evidence type="ECO:0000313" key="2">
    <source>
        <dbReference type="Proteomes" id="UP000257109"/>
    </source>
</evidence>
<dbReference type="Proteomes" id="UP000257109">
    <property type="component" value="Unassembled WGS sequence"/>
</dbReference>
<comment type="caution">
    <text evidence="1">The sequence shown here is derived from an EMBL/GenBank/DDBJ whole genome shotgun (WGS) entry which is preliminary data.</text>
</comment>
<dbReference type="OrthoDB" id="1724443at2759"/>
<evidence type="ECO:0000313" key="1">
    <source>
        <dbReference type="EMBL" id="RDX80287.1"/>
    </source>
</evidence>
<gene>
    <name evidence="1" type="ORF">CR513_39185</name>
</gene>